<dbReference type="EMBL" id="SSTG01000046">
    <property type="protein sequence ID" value="THG52352.1"/>
    <property type="molecule type" value="Genomic_DNA"/>
</dbReference>
<evidence type="ECO:0000313" key="1">
    <source>
        <dbReference type="EMBL" id="THG52352.1"/>
    </source>
</evidence>
<sequence>MDESNNTYLLMAAPLQGYTDAVWRSIHGHIYGGVSRYYSPFLRIEKGGVRVRDIKELTSSFNLNIPLTPQIIFKDISEFCCLIGYIESLGYKCVDLNLGCPFPPQVKRGRGSGLLLQPGVMADLVSLINDRFRHIDFSIKMRLGVNCVNEWRDIVGYINNMDLLHVAVHPRTALQQYGGLVNIDEFNCFHGACRHKLIYNGDITCLSDIDNIFETMPFLTGIMAGRGLLGRPSLFAEWLGGETWCYEKRLKRLLVMHDMMFEHYSKELCGDMQVLLKIKSFWDYMEGEIGRKILKNIKKSTSLSKYCLAVSQLRQML</sequence>
<protein>
    <submittedName>
        <fullName evidence="1">tRNA-dihydrouridine synthase family protein</fullName>
    </submittedName>
</protein>
<organism evidence="1 2">
    <name type="scientific">Muribaculum caecicola</name>
    <dbReference type="NCBI Taxonomy" id="3038144"/>
    <lineage>
        <taxon>Bacteria</taxon>
        <taxon>Pseudomonadati</taxon>
        <taxon>Bacteroidota</taxon>
        <taxon>Bacteroidia</taxon>
        <taxon>Bacteroidales</taxon>
        <taxon>Muribaculaceae</taxon>
        <taxon>Muribaculum</taxon>
    </lineage>
</organism>
<name>A0AC61S5Y5_9BACT</name>
<dbReference type="Proteomes" id="UP000305401">
    <property type="component" value="Unassembled WGS sequence"/>
</dbReference>
<reference evidence="1" key="1">
    <citation type="submission" date="2019-04" db="EMBL/GenBank/DDBJ databases">
        <title>Microbes associate with the intestines of laboratory mice.</title>
        <authorList>
            <person name="Navarre W."/>
            <person name="Wong E."/>
            <person name="Huang K.C."/>
            <person name="Tropini C."/>
            <person name="Ng K."/>
            <person name="Yu B."/>
        </authorList>
    </citation>
    <scope>NUCLEOTIDE SEQUENCE</scope>
    <source>
        <strain evidence="1">NM86_A22</strain>
    </source>
</reference>
<proteinExistence type="predicted"/>
<keyword evidence="2" id="KW-1185">Reference proteome</keyword>
<accession>A0AC61S5Y5</accession>
<comment type="caution">
    <text evidence="1">The sequence shown here is derived from an EMBL/GenBank/DDBJ whole genome shotgun (WGS) entry which is preliminary data.</text>
</comment>
<evidence type="ECO:0000313" key="2">
    <source>
        <dbReference type="Proteomes" id="UP000305401"/>
    </source>
</evidence>
<gene>
    <name evidence="1" type="ORF">E5990_05205</name>
</gene>